<dbReference type="PANTHER" id="PTHR36156:SF2">
    <property type="entry name" value="CUPIN TYPE-2 DOMAIN-CONTAINING PROTEIN"/>
    <property type="match status" value="1"/>
</dbReference>
<sequence length="171" mass="18973">MAHYITTHNNNGKAVFTSKPLNTQRKLPIPIGDISIISSTHSFPLNLSTEADIDQHEHDRTSPFFPGTRRICPDVGTATCIMSMKPGVDSAMHRTMTLDTLVIIEGELEITLDGGETRVLKAGDSLVQRATMHKWKNVTPNNGWARWVVFIQAAEGPVRIGSHVLDHEWAH</sequence>
<dbReference type="InterPro" id="IPR014710">
    <property type="entry name" value="RmlC-like_jellyroll"/>
</dbReference>
<gene>
    <name evidence="2" type="ORF">PISL3812_02466</name>
</gene>
<evidence type="ECO:0000313" key="2">
    <source>
        <dbReference type="EMBL" id="CRG85388.1"/>
    </source>
</evidence>
<dbReference type="CDD" id="cd02231">
    <property type="entry name" value="cupin_BLL6423-like"/>
    <property type="match status" value="1"/>
</dbReference>
<reference evidence="2 3" key="1">
    <citation type="submission" date="2015-04" db="EMBL/GenBank/DDBJ databases">
        <authorList>
            <person name="Syromyatnikov M.Y."/>
            <person name="Popov V.N."/>
        </authorList>
    </citation>
    <scope>NUCLEOTIDE SEQUENCE [LARGE SCALE GENOMIC DNA]</scope>
    <source>
        <strain evidence="2">WF-38-12</strain>
    </source>
</reference>
<dbReference type="InterPro" id="IPR013096">
    <property type="entry name" value="Cupin_2"/>
</dbReference>
<name>A0A0U1LPZ9_TALIS</name>
<dbReference type="Proteomes" id="UP000054383">
    <property type="component" value="Unassembled WGS sequence"/>
</dbReference>
<keyword evidence="3" id="KW-1185">Reference proteome</keyword>
<dbReference type="EMBL" id="CVMT01000002">
    <property type="protein sequence ID" value="CRG85388.1"/>
    <property type="molecule type" value="Genomic_DNA"/>
</dbReference>
<accession>A0A0U1LPZ9</accession>
<organism evidence="2 3">
    <name type="scientific">Talaromyces islandicus</name>
    <name type="common">Penicillium islandicum</name>
    <dbReference type="NCBI Taxonomy" id="28573"/>
    <lineage>
        <taxon>Eukaryota</taxon>
        <taxon>Fungi</taxon>
        <taxon>Dikarya</taxon>
        <taxon>Ascomycota</taxon>
        <taxon>Pezizomycotina</taxon>
        <taxon>Eurotiomycetes</taxon>
        <taxon>Eurotiomycetidae</taxon>
        <taxon>Eurotiales</taxon>
        <taxon>Trichocomaceae</taxon>
        <taxon>Talaromyces</taxon>
        <taxon>Talaromyces sect. Islandici</taxon>
    </lineage>
</organism>
<dbReference type="InterPro" id="IPR047142">
    <property type="entry name" value="OryJ/VirC-like"/>
</dbReference>
<evidence type="ECO:0000313" key="3">
    <source>
        <dbReference type="Proteomes" id="UP000054383"/>
    </source>
</evidence>
<dbReference type="Gene3D" id="2.60.120.10">
    <property type="entry name" value="Jelly Rolls"/>
    <property type="match status" value="1"/>
</dbReference>
<dbReference type="OMA" id="HLIVCEL"/>
<proteinExistence type="predicted"/>
<dbReference type="OrthoDB" id="5840532at2759"/>
<evidence type="ECO:0000259" key="1">
    <source>
        <dbReference type="Pfam" id="PF07883"/>
    </source>
</evidence>
<dbReference type="PANTHER" id="PTHR36156">
    <property type="entry name" value="SLR2101 PROTEIN"/>
    <property type="match status" value="1"/>
</dbReference>
<dbReference type="AlphaFoldDB" id="A0A0U1LPZ9"/>
<dbReference type="SUPFAM" id="SSF51182">
    <property type="entry name" value="RmlC-like cupins"/>
    <property type="match status" value="1"/>
</dbReference>
<feature type="domain" description="Cupin type-2" evidence="1">
    <location>
        <begin position="81"/>
        <end position="139"/>
    </location>
</feature>
<protein>
    <recommendedName>
        <fullName evidence="1">Cupin type-2 domain-containing protein</fullName>
    </recommendedName>
</protein>
<dbReference type="Pfam" id="PF07883">
    <property type="entry name" value="Cupin_2"/>
    <property type="match status" value="1"/>
</dbReference>
<dbReference type="InterPro" id="IPR011051">
    <property type="entry name" value="RmlC_Cupin_sf"/>
</dbReference>